<evidence type="ECO:0000313" key="3">
    <source>
        <dbReference type="EMBL" id="EGD49052.1"/>
    </source>
</evidence>
<feature type="signal peptide" evidence="1">
    <location>
        <begin position="1"/>
        <end position="28"/>
    </location>
</feature>
<dbReference type="Proteomes" id="UP000003860">
    <property type="component" value="Unassembled WGS sequence"/>
</dbReference>
<keyword evidence="1" id="KW-0732">Signal</keyword>
<dbReference type="InterPro" id="IPR027954">
    <property type="entry name" value="Transcobalamin-like_C"/>
</dbReference>
<dbReference type="eggNOG" id="ENOG50346ZM">
    <property type="taxonomic scope" value="Bacteria"/>
</dbReference>
<gene>
    <name evidence="3" type="ORF">Cpap_3481</name>
</gene>
<feature type="chain" id="PRO_5003272823" description="Transcobalamin-like C-terminal domain-containing protein" evidence="1">
    <location>
        <begin position="29"/>
        <end position="272"/>
    </location>
</feature>
<protein>
    <recommendedName>
        <fullName evidence="2">Transcobalamin-like C-terminal domain-containing protein</fullName>
    </recommendedName>
</protein>
<dbReference type="EMBL" id="ACXX02000002">
    <property type="protein sequence ID" value="EGD49052.1"/>
    <property type="molecule type" value="Genomic_DNA"/>
</dbReference>
<dbReference type="RefSeq" id="WP_004617134.1">
    <property type="nucleotide sequence ID" value="NZ_ACXX02000002.1"/>
</dbReference>
<keyword evidence="4" id="KW-1185">Reference proteome</keyword>
<reference evidence="3" key="2">
    <citation type="submission" date="2011-01" db="EMBL/GenBank/DDBJ databases">
        <title>The Non-contiguous Finished genome of Clostridium papyrosolvens.</title>
        <authorList>
            <person name="Lucas S."/>
            <person name="Copeland A."/>
            <person name="Lapidus A."/>
            <person name="Cheng J.-F."/>
            <person name="Goodwin L."/>
            <person name="Pitluck S."/>
            <person name="Misra M."/>
            <person name="Chertkov O."/>
            <person name="Detter J.C."/>
            <person name="Han C."/>
            <person name="Tapia R."/>
            <person name="Land M."/>
            <person name="Hauser L."/>
            <person name="Kyrpides N."/>
            <person name="Ivanova N."/>
            <person name="Pagani I."/>
            <person name="Mouttaki H."/>
            <person name="He Z."/>
            <person name="Zhou J."/>
            <person name="Hemme C.L."/>
            <person name="Woyke T."/>
        </authorList>
    </citation>
    <scope>NUCLEOTIDE SEQUENCE [LARGE SCALE GENOMIC DNA]</scope>
    <source>
        <strain evidence="3">DSM 2782</strain>
    </source>
</reference>
<feature type="domain" description="Transcobalamin-like C-terminal" evidence="2">
    <location>
        <begin position="65"/>
        <end position="148"/>
    </location>
</feature>
<name>F1T970_9FIRM</name>
<evidence type="ECO:0000256" key="1">
    <source>
        <dbReference type="SAM" id="SignalP"/>
    </source>
</evidence>
<accession>F1T970</accession>
<evidence type="ECO:0000259" key="2">
    <source>
        <dbReference type="Pfam" id="PF14478"/>
    </source>
</evidence>
<organism evidence="3 4">
    <name type="scientific">Ruminiclostridium papyrosolvens DSM 2782</name>
    <dbReference type="NCBI Taxonomy" id="588581"/>
    <lineage>
        <taxon>Bacteria</taxon>
        <taxon>Bacillati</taxon>
        <taxon>Bacillota</taxon>
        <taxon>Clostridia</taxon>
        <taxon>Eubacteriales</taxon>
        <taxon>Oscillospiraceae</taxon>
        <taxon>Ruminiclostridium</taxon>
    </lineage>
</organism>
<comment type="caution">
    <text evidence="3">The sequence shown here is derived from an EMBL/GenBank/DDBJ whole genome shotgun (WGS) entry which is preliminary data.</text>
</comment>
<dbReference type="OrthoDB" id="2356646at2"/>
<dbReference type="AlphaFoldDB" id="F1T970"/>
<dbReference type="STRING" id="588581.Cpap_3481"/>
<sequence>MRKNFKKILCLVMMAAIICTMLTGIAFAADPITVTVRIQGYSAGGNGGSILNEYQVTLNDSTGFTAYDALNKACGDKAISHIALGSGASTYVSSIGGQTEAYFTPNSSYYSGWMFRVWRGASPTTDELPSYSCGAYTMQNGDKMTWYYAIPAESFYTCMSNYTSIQSSYNEGSSFNVNVKAQKFTDIYNWILTGFNDLSGATVKLVRASDGALMASGTTGTNGNVSINVPQVTENTPCYLYVDNKFFTTGALNTGLQYVHSWSKSVTINNVP</sequence>
<evidence type="ECO:0000313" key="4">
    <source>
        <dbReference type="Proteomes" id="UP000003860"/>
    </source>
</evidence>
<dbReference type="Pfam" id="PF14478">
    <property type="entry name" value="DUF4430"/>
    <property type="match status" value="1"/>
</dbReference>
<reference evidence="3" key="1">
    <citation type="submission" date="2009-07" db="EMBL/GenBank/DDBJ databases">
        <authorList>
            <consortium name="US DOE Joint Genome Institute (JGI-PGF)"/>
            <person name="Lucas S."/>
            <person name="Copeland A."/>
            <person name="Lapidus A."/>
            <person name="Glavina del Rio T."/>
            <person name="Tice H."/>
            <person name="Bruce D."/>
            <person name="Goodwin L."/>
            <person name="Pitluck S."/>
            <person name="Larimer F."/>
            <person name="Land M.L."/>
            <person name="Mouttaki H."/>
            <person name="He Z."/>
            <person name="Zhou J."/>
            <person name="Hemme C.L."/>
        </authorList>
    </citation>
    <scope>NUCLEOTIDE SEQUENCE [LARGE SCALE GENOMIC DNA]</scope>
    <source>
        <strain evidence="3">DSM 2782</strain>
    </source>
</reference>
<proteinExistence type="predicted"/>